<evidence type="ECO:0000256" key="7">
    <source>
        <dbReference type="RuleBase" id="RU367034"/>
    </source>
</evidence>
<feature type="compositionally biased region" description="Pro residues" evidence="8">
    <location>
        <begin position="290"/>
        <end position="300"/>
    </location>
</feature>
<dbReference type="SMART" id="SM00246">
    <property type="entry name" value="WH2"/>
    <property type="match status" value="1"/>
</dbReference>
<feature type="compositionally biased region" description="Low complexity" evidence="8">
    <location>
        <begin position="410"/>
        <end position="422"/>
    </location>
</feature>
<dbReference type="PROSITE" id="PS51082">
    <property type="entry name" value="WH2"/>
    <property type="match status" value="1"/>
</dbReference>
<reference evidence="10" key="3">
    <citation type="submission" date="2025-09" db="UniProtKB">
        <authorList>
            <consortium name="Ensembl"/>
        </authorList>
    </citation>
    <scope>IDENTIFICATION</scope>
</reference>
<dbReference type="PANTHER" id="PTHR12902">
    <property type="entry name" value="WASP-1"/>
    <property type="match status" value="1"/>
</dbReference>
<evidence type="ECO:0000256" key="3">
    <source>
        <dbReference type="ARBA" id="ARBA00022490"/>
    </source>
</evidence>
<feature type="compositionally biased region" description="Pro residues" evidence="8">
    <location>
        <begin position="309"/>
        <end position="405"/>
    </location>
</feature>
<organism evidence="10 11">
    <name type="scientific">Cynoglossus semilaevis</name>
    <name type="common">Tongue sole</name>
    <dbReference type="NCBI Taxonomy" id="244447"/>
    <lineage>
        <taxon>Eukaryota</taxon>
        <taxon>Metazoa</taxon>
        <taxon>Chordata</taxon>
        <taxon>Craniata</taxon>
        <taxon>Vertebrata</taxon>
        <taxon>Euteleostomi</taxon>
        <taxon>Actinopterygii</taxon>
        <taxon>Neopterygii</taxon>
        <taxon>Teleostei</taxon>
        <taxon>Neoteleostei</taxon>
        <taxon>Acanthomorphata</taxon>
        <taxon>Carangaria</taxon>
        <taxon>Pleuronectiformes</taxon>
        <taxon>Pleuronectoidei</taxon>
        <taxon>Cynoglossidae</taxon>
        <taxon>Cynoglossinae</taxon>
        <taxon>Cynoglossus</taxon>
    </lineage>
</organism>
<keyword evidence="5 7" id="KW-0009">Actin-binding</keyword>
<evidence type="ECO:0000256" key="1">
    <source>
        <dbReference type="ARBA" id="ARBA00004245"/>
    </source>
</evidence>
<feature type="region of interest" description="Disordered" evidence="8">
    <location>
        <begin position="219"/>
        <end position="428"/>
    </location>
</feature>
<dbReference type="InParanoid" id="A0A3P8WHE5"/>
<sequence>MPLVTRNIEPRHVCRQTLPSTVRSELECVTNISLANIIRQLGSLSKYAEDVFGELFVQAEAFATRVNTLGERVDRLQVKVTQLDPKEEEVSLQAITTRKAFRSSVIQDQQLFTRPSLPMPVQDTYTVCNPPPPLNQLSQYRDDGREALKFYTDPSYFFDLWKEKMLQDTKDIMKEKRKHRKEKKDHLHQRNLNPRKIKTRKEEWERRKMGEEFVVPKNDMMNSTEGLNGSIGSGDGFTSEGLELSTGSYAYDPTSPLPVPGTDDMLPPPPPDMTYYGAPPQQRFSILSPSHPPPAPPMATSPPNSRPNLSPPPAPPPPPPTSGFGVPPPPPGFDNPPSPPPFSSSPTSYPSPPAAPPPPSSALSPPPPPPPMPAGGGPPPPPPPPPPPGPPPPSFNNSAPPPPPSGGGAAPSSAPKQQPAPAGDARSDLLCAIRQGFNLRKVEAQREQEKRDHFGNDVAAILSRRIAVECSDSEDDSSEFDDDDWSE</sequence>
<evidence type="ECO:0000313" key="10">
    <source>
        <dbReference type="Ensembl" id="ENSCSEP00000024946.1"/>
    </source>
</evidence>
<dbReference type="Gene3D" id="6.10.280.150">
    <property type="match status" value="2"/>
</dbReference>
<reference evidence="10 11" key="1">
    <citation type="journal article" date="2014" name="Nat. Genet.">
        <title>Whole-genome sequence of a flatfish provides insights into ZW sex chromosome evolution and adaptation to a benthic lifestyle.</title>
        <authorList>
            <person name="Chen S."/>
            <person name="Zhang G."/>
            <person name="Shao C."/>
            <person name="Huang Q."/>
            <person name="Liu G."/>
            <person name="Zhang P."/>
            <person name="Song W."/>
            <person name="An N."/>
            <person name="Chalopin D."/>
            <person name="Volff J.N."/>
            <person name="Hong Y."/>
            <person name="Li Q."/>
            <person name="Sha Z."/>
            <person name="Zhou H."/>
            <person name="Xie M."/>
            <person name="Yu Q."/>
            <person name="Liu Y."/>
            <person name="Xiang H."/>
            <person name="Wang N."/>
            <person name="Wu K."/>
            <person name="Yang C."/>
            <person name="Zhou Q."/>
            <person name="Liao X."/>
            <person name="Yang L."/>
            <person name="Hu Q."/>
            <person name="Zhang J."/>
            <person name="Meng L."/>
            <person name="Jin L."/>
            <person name="Tian Y."/>
            <person name="Lian J."/>
            <person name="Yang J."/>
            <person name="Miao G."/>
            <person name="Liu S."/>
            <person name="Liang Z."/>
            <person name="Yan F."/>
            <person name="Li Y."/>
            <person name="Sun B."/>
            <person name="Zhang H."/>
            <person name="Zhang J."/>
            <person name="Zhu Y."/>
            <person name="Du M."/>
            <person name="Zhao Y."/>
            <person name="Schartl M."/>
            <person name="Tang Q."/>
            <person name="Wang J."/>
        </authorList>
    </citation>
    <scope>NUCLEOTIDE SEQUENCE</scope>
</reference>
<dbReference type="GO" id="GO:0031209">
    <property type="term" value="C:SCAR complex"/>
    <property type="evidence" value="ECO:0007669"/>
    <property type="project" value="TreeGrafter"/>
</dbReference>
<accession>A0A3P8WHE5</accession>
<evidence type="ECO:0000256" key="6">
    <source>
        <dbReference type="ARBA" id="ARBA00023212"/>
    </source>
</evidence>
<dbReference type="Ensembl" id="ENSCSET00000025278.1">
    <property type="protein sequence ID" value="ENSCSEP00000024946.1"/>
    <property type="gene ID" value="ENSCSEG00000015926.1"/>
</dbReference>
<dbReference type="Proteomes" id="UP000265120">
    <property type="component" value="Chromosome 18"/>
</dbReference>
<comment type="similarity">
    <text evidence="2 7">Belongs to the SCAR/WAVE family.</text>
</comment>
<comment type="subcellular location">
    <subcellularLocation>
        <location evidence="1 7">Cytoplasm</location>
        <location evidence="1 7">Cytoskeleton</location>
    </subcellularLocation>
</comment>
<dbReference type="Gene3D" id="1.20.5.340">
    <property type="match status" value="1"/>
</dbReference>
<dbReference type="OMA" id="PDMAYND"/>
<dbReference type="GO" id="GO:0071933">
    <property type="term" value="F:Arp2/3 complex binding"/>
    <property type="evidence" value="ECO:0007669"/>
    <property type="project" value="TreeGrafter"/>
</dbReference>
<dbReference type="InterPro" id="IPR003124">
    <property type="entry name" value="WH2_dom"/>
</dbReference>
<dbReference type="GO" id="GO:0034237">
    <property type="term" value="F:protein kinase A regulatory subunit binding"/>
    <property type="evidence" value="ECO:0007669"/>
    <property type="project" value="TreeGrafter"/>
</dbReference>
<name>A0A3P8WHE5_CYNSE</name>
<evidence type="ECO:0000313" key="11">
    <source>
        <dbReference type="Proteomes" id="UP000265120"/>
    </source>
</evidence>
<evidence type="ECO:0000256" key="4">
    <source>
        <dbReference type="ARBA" id="ARBA00022553"/>
    </source>
</evidence>
<feature type="domain" description="WH2" evidence="9">
    <location>
        <begin position="425"/>
        <end position="442"/>
    </location>
</feature>
<keyword evidence="3 7" id="KW-0963">Cytoplasm</keyword>
<comment type="subunit">
    <text evidence="7">Binds actin and the Arp2/3 complex.</text>
</comment>
<dbReference type="AlphaFoldDB" id="A0A3P8WHE5"/>
<evidence type="ECO:0000256" key="5">
    <source>
        <dbReference type="ARBA" id="ARBA00023203"/>
    </source>
</evidence>
<dbReference type="GO" id="GO:2000601">
    <property type="term" value="P:positive regulation of Arp2/3 complex-mediated actin nucleation"/>
    <property type="evidence" value="ECO:0007669"/>
    <property type="project" value="TreeGrafter"/>
</dbReference>
<evidence type="ECO:0000256" key="8">
    <source>
        <dbReference type="SAM" id="MobiDB-lite"/>
    </source>
</evidence>
<dbReference type="GO" id="GO:0030027">
    <property type="term" value="C:lamellipodium"/>
    <property type="evidence" value="ECO:0007669"/>
    <property type="project" value="TreeGrafter"/>
</dbReference>
<proteinExistence type="inferred from homology"/>
<reference evidence="10" key="2">
    <citation type="submission" date="2025-08" db="UniProtKB">
        <authorList>
            <consortium name="Ensembl"/>
        </authorList>
    </citation>
    <scope>IDENTIFICATION</scope>
</reference>
<dbReference type="InterPro" id="IPR028288">
    <property type="entry name" value="SCAR/WAVE_fam"/>
</dbReference>
<dbReference type="GO" id="GO:0030036">
    <property type="term" value="P:actin cytoskeleton organization"/>
    <property type="evidence" value="ECO:0007669"/>
    <property type="project" value="UniProtKB-UniRule"/>
</dbReference>
<evidence type="ECO:0000259" key="9">
    <source>
        <dbReference type="PROSITE" id="PS51082"/>
    </source>
</evidence>
<dbReference type="FunFam" id="1.20.5.340:FF:000012">
    <property type="entry name" value="Wiskott-Aldrich syndrome protein family member 1"/>
    <property type="match status" value="1"/>
</dbReference>
<dbReference type="GO" id="GO:0005856">
    <property type="term" value="C:cytoskeleton"/>
    <property type="evidence" value="ECO:0007669"/>
    <property type="project" value="UniProtKB-SubCell"/>
</dbReference>
<dbReference type="GeneTree" id="ENSGT00950000182962"/>
<keyword evidence="6 7" id="KW-0206">Cytoskeleton</keyword>
<comment type="function">
    <text evidence="7">Downstream effector molecule involved in the transmission of signals from tyrosine kinase receptors and small GTPases to the actin cytoskeleton. Promotes formation of actin filaments. Part of the WAVE complex that regulates lamellipodia formation. The WAVE complex regulates actin filament reorganization via its interaction with the Arp2/3 complex.</text>
</comment>
<keyword evidence="4" id="KW-0597">Phosphoprotein</keyword>
<protein>
    <recommendedName>
        <fullName evidence="7">Wiskott-Aldrich syndrome protein family member</fullName>
        <shortName evidence="7">WASP family protein member</shortName>
    </recommendedName>
</protein>
<dbReference type="GO" id="GO:0003779">
    <property type="term" value="F:actin binding"/>
    <property type="evidence" value="ECO:0007669"/>
    <property type="project" value="UniProtKB-UniRule"/>
</dbReference>
<dbReference type="PANTHER" id="PTHR12902:SF6">
    <property type="entry name" value="ACTIN-BINDING PROTEIN WASF2"/>
    <property type="match status" value="1"/>
</dbReference>
<evidence type="ECO:0000256" key="2">
    <source>
        <dbReference type="ARBA" id="ARBA00006993"/>
    </source>
</evidence>
<dbReference type="STRING" id="244447.ENSCSEP00000024946"/>
<dbReference type="Pfam" id="PF02205">
    <property type="entry name" value="WH2"/>
    <property type="match status" value="1"/>
</dbReference>
<keyword evidence="11" id="KW-1185">Reference proteome</keyword>